<reference evidence="1" key="2">
    <citation type="submission" date="2023-12" db="EMBL/GenBank/DDBJ databases">
        <authorList>
            <person name="Sun Q."/>
            <person name="Inoue M."/>
        </authorList>
    </citation>
    <scope>NUCLEOTIDE SEQUENCE</scope>
    <source>
        <strain evidence="1">JCM 17590</strain>
    </source>
</reference>
<evidence type="ECO:0000313" key="2">
    <source>
        <dbReference type="Proteomes" id="UP001415169"/>
    </source>
</evidence>
<comment type="caution">
    <text evidence="1">The sequence shown here is derived from an EMBL/GenBank/DDBJ whole genome shotgun (WGS) entry which is preliminary data.</text>
</comment>
<keyword evidence="2" id="KW-1185">Reference proteome</keyword>
<dbReference type="Proteomes" id="UP001415169">
    <property type="component" value="Unassembled WGS sequence"/>
</dbReference>
<organism evidence="1 2">
    <name type="scientific">Gryllotalpicola daejeonensis</name>
    <dbReference type="NCBI Taxonomy" id="993087"/>
    <lineage>
        <taxon>Bacteria</taxon>
        <taxon>Bacillati</taxon>
        <taxon>Actinomycetota</taxon>
        <taxon>Actinomycetes</taxon>
        <taxon>Micrococcales</taxon>
        <taxon>Microbacteriaceae</taxon>
        <taxon>Gryllotalpicola</taxon>
    </lineage>
</organism>
<accession>A0ABP7ZLW5</accession>
<sequence>MSVGPLTLEGRESTQRGIEMSRYDHTIELPVDAAEAVKQLQRELRAAKSRLSQSRHETVFAAFRSPLVRTNVSGRS</sequence>
<gene>
    <name evidence="1" type="ORF">GCM10022286_22260</name>
</gene>
<name>A0ABP7ZLW5_9MICO</name>
<dbReference type="EMBL" id="BAABBV010000001">
    <property type="protein sequence ID" value="GAA4162799.1"/>
    <property type="molecule type" value="Genomic_DNA"/>
</dbReference>
<reference evidence="1" key="1">
    <citation type="journal article" date="2014" name="Int. J. Syst. Evol. Microbiol.">
        <title>Complete genome of a new Firmicutes species belonging to the dominant human colonic microbiota ('Ruminococcus bicirculans') reveals two chromosomes and a selective capacity to utilize plant glucans.</title>
        <authorList>
            <consortium name="NISC Comparative Sequencing Program"/>
            <person name="Wegmann U."/>
            <person name="Louis P."/>
            <person name="Goesmann A."/>
            <person name="Henrissat B."/>
            <person name="Duncan S.H."/>
            <person name="Flint H.J."/>
        </authorList>
    </citation>
    <scope>NUCLEOTIDE SEQUENCE</scope>
    <source>
        <strain evidence="1">JCM 17590</strain>
    </source>
</reference>
<protein>
    <submittedName>
        <fullName evidence="1">Uncharacterized protein</fullName>
    </submittedName>
</protein>
<proteinExistence type="predicted"/>
<evidence type="ECO:0000313" key="1">
    <source>
        <dbReference type="EMBL" id="GAA4162799.1"/>
    </source>
</evidence>